<proteinExistence type="predicted"/>
<dbReference type="EMBL" id="BMLM01000001">
    <property type="protein sequence ID" value="GGN78384.1"/>
    <property type="molecule type" value="Genomic_DNA"/>
</dbReference>
<dbReference type="Proteomes" id="UP000626982">
    <property type="component" value="Unassembled WGS sequence"/>
</dbReference>
<reference evidence="3" key="1">
    <citation type="journal article" date="2019" name="Int. J. Syst. Evol. Microbiol.">
        <title>The Global Catalogue of Microorganisms (GCM) 10K type strain sequencing project: providing services to taxonomists for standard genome sequencing and annotation.</title>
        <authorList>
            <consortium name="The Broad Institute Genomics Platform"/>
            <consortium name="The Broad Institute Genome Sequencing Center for Infectious Disease"/>
            <person name="Wu L."/>
            <person name="Ma J."/>
        </authorList>
    </citation>
    <scope>NUCLEOTIDE SEQUENCE [LARGE SCALE GENOMIC DNA]</scope>
    <source>
        <strain evidence="3">CGMCC 1.6960</strain>
    </source>
</reference>
<name>A0ABQ2KEC6_9MICO</name>
<keyword evidence="3" id="KW-1185">Reference proteome</keyword>
<organism evidence="2 3">
    <name type="scientific">Agrococcus terreus</name>
    <dbReference type="NCBI Taxonomy" id="574649"/>
    <lineage>
        <taxon>Bacteria</taxon>
        <taxon>Bacillati</taxon>
        <taxon>Actinomycetota</taxon>
        <taxon>Actinomycetes</taxon>
        <taxon>Micrococcales</taxon>
        <taxon>Microbacteriaceae</taxon>
        <taxon>Agrococcus</taxon>
    </lineage>
</organism>
<protein>
    <submittedName>
        <fullName evidence="2">Uncharacterized protein</fullName>
    </submittedName>
</protein>
<accession>A0ABQ2KEC6</accession>
<evidence type="ECO:0000313" key="3">
    <source>
        <dbReference type="Proteomes" id="UP000626982"/>
    </source>
</evidence>
<comment type="caution">
    <text evidence="2">The sequence shown here is derived from an EMBL/GenBank/DDBJ whole genome shotgun (WGS) entry which is preliminary data.</text>
</comment>
<evidence type="ECO:0000313" key="2">
    <source>
        <dbReference type="EMBL" id="GGN78384.1"/>
    </source>
</evidence>
<sequence>MDTVGDLPFPVRGFLQTRRGAIVEVALSQEPIGPTRAYLRVPEGAGELRAGLWSTEVAALLDDEVEAGWIVTTVLVPEEPDAAVRRDAVIDPGYDWEETDLVLAEVREDLEPDGPAPDAEGEIDPFGLWALDDEGRAFVVAGGLDDESGLLWLHPASDYGRALHPGVYDAEPTGDADAAAALEATGVQELQVYLYDGHPDEPCGVWRIGSRAALEAEAAKAGSGALPPFDPTDWLRWLVPAGGDPVPVVAHGAADGRSLTFDVLGAHPPAWAAGRSVTAPGPRPGQSHAERREVPLSAKPIGELRSGNPRIRKRPPAPVGRFVLEAEGWMPEGWARLG</sequence>
<gene>
    <name evidence="2" type="ORF">GCM10010968_04090</name>
</gene>
<feature type="region of interest" description="Disordered" evidence="1">
    <location>
        <begin position="272"/>
        <end position="315"/>
    </location>
</feature>
<dbReference type="RefSeq" id="WP_188715504.1">
    <property type="nucleotide sequence ID" value="NZ_BAABBD010000001.1"/>
</dbReference>
<evidence type="ECO:0000256" key="1">
    <source>
        <dbReference type="SAM" id="MobiDB-lite"/>
    </source>
</evidence>